<keyword evidence="1" id="KW-0812">Transmembrane</keyword>
<evidence type="ECO:0000256" key="1">
    <source>
        <dbReference type="SAM" id="Phobius"/>
    </source>
</evidence>
<dbReference type="Proteomes" id="UP000198935">
    <property type="component" value="Unassembled WGS sequence"/>
</dbReference>
<protein>
    <submittedName>
        <fullName evidence="2">Uncharacterized protein</fullName>
    </submittedName>
</protein>
<reference evidence="3" key="1">
    <citation type="submission" date="2016-10" db="EMBL/GenBank/DDBJ databases">
        <authorList>
            <person name="Varghese N."/>
            <person name="Submissions S."/>
        </authorList>
    </citation>
    <scope>NUCLEOTIDE SEQUENCE [LARGE SCALE GENOMIC DNA]</scope>
    <source>
        <strain evidence="3">SP</strain>
    </source>
</reference>
<proteinExistence type="predicted"/>
<dbReference type="AlphaFoldDB" id="A0A1H3SL95"/>
<dbReference type="STRING" id="1503961.SAMN05421736_111101"/>
<sequence>MNFISHCDTMEPHHSQRHVPLGDFISLCDIYFQKNCSSARSNAIFERSETMGFLEYLSATSFTGAGLFLVGFVSAIYLNIKVYRFDR</sequence>
<keyword evidence="1" id="KW-1133">Transmembrane helix</keyword>
<evidence type="ECO:0000313" key="2">
    <source>
        <dbReference type="EMBL" id="SDZ38752.1"/>
    </source>
</evidence>
<dbReference type="EMBL" id="FNPI01000011">
    <property type="protein sequence ID" value="SDZ38752.1"/>
    <property type="molecule type" value="Genomic_DNA"/>
</dbReference>
<organism evidence="2 3">
    <name type="scientific">Evansella caseinilytica</name>
    <dbReference type="NCBI Taxonomy" id="1503961"/>
    <lineage>
        <taxon>Bacteria</taxon>
        <taxon>Bacillati</taxon>
        <taxon>Bacillota</taxon>
        <taxon>Bacilli</taxon>
        <taxon>Bacillales</taxon>
        <taxon>Bacillaceae</taxon>
        <taxon>Evansella</taxon>
    </lineage>
</organism>
<evidence type="ECO:0000313" key="3">
    <source>
        <dbReference type="Proteomes" id="UP000198935"/>
    </source>
</evidence>
<accession>A0A1H3SL95</accession>
<keyword evidence="1" id="KW-0472">Membrane</keyword>
<feature type="transmembrane region" description="Helical" evidence="1">
    <location>
        <begin position="56"/>
        <end position="78"/>
    </location>
</feature>
<gene>
    <name evidence="2" type="ORF">SAMN05421736_111101</name>
</gene>
<keyword evidence="3" id="KW-1185">Reference proteome</keyword>
<name>A0A1H3SL95_9BACI</name>